<dbReference type="HOGENOM" id="CLU_637943_0_0_1"/>
<dbReference type="EMBL" id="KB445792">
    <property type="protein sequence ID" value="EMD40939.1"/>
    <property type="molecule type" value="Genomic_DNA"/>
</dbReference>
<protein>
    <submittedName>
        <fullName evidence="2">Uncharacterized protein</fullName>
    </submittedName>
</protein>
<accession>M2PVZ7</accession>
<evidence type="ECO:0000313" key="3">
    <source>
        <dbReference type="Proteomes" id="UP000016930"/>
    </source>
</evidence>
<feature type="region of interest" description="Disordered" evidence="1">
    <location>
        <begin position="274"/>
        <end position="295"/>
    </location>
</feature>
<dbReference type="AlphaFoldDB" id="M2PVZ7"/>
<proteinExistence type="predicted"/>
<evidence type="ECO:0000256" key="1">
    <source>
        <dbReference type="SAM" id="MobiDB-lite"/>
    </source>
</evidence>
<dbReference type="Proteomes" id="UP000016930">
    <property type="component" value="Unassembled WGS sequence"/>
</dbReference>
<organism evidence="2 3">
    <name type="scientific">Ceriporiopsis subvermispora (strain B)</name>
    <name type="common">White-rot fungus</name>
    <name type="synonym">Gelatoporia subvermispora</name>
    <dbReference type="NCBI Taxonomy" id="914234"/>
    <lineage>
        <taxon>Eukaryota</taxon>
        <taxon>Fungi</taxon>
        <taxon>Dikarya</taxon>
        <taxon>Basidiomycota</taxon>
        <taxon>Agaricomycotina</taxon>
        <taxon>Agaricomycetes</taxon>
        <taxon>Polyporales</taxon>
        <taxon>Gelatoporiaceae</taxon>
        <taxon>Gelatoporia</taxon>
    </lineage>
</organism>
<dbReference type="OrthoDB" id="2649950at2759"/>
<sequence>MFCNLTVEEFSAYSDSAASDEYRENPRLSLLARDRRNLVLDSACPELAPHIVVTPPEGDPWADYWASWSNRVDPQDDSLLTVPVRDHSFGFLPPTLDYDLAIEEIPEGSTPDPMLCPHHLHSEPRRVFSHSRFTQKIHLETQERQAIWLTRILDALRRRQYRTTIILASLEAPSFRCRWGDPDFRVAVERPFKWSDPAEPLLSEYGRYLGSTVIDSHKPCSIPHIVIQEPPPQIPWTLDTGCTPSPQDFGFGYYLTVPSPAVEYINCEAMPDEERYTEDSAGERTPSSSSDMTEVSSLETLVLDEDYGAPSCAVASDPFALDSDDDITPLPSLGPDAKGLLCEKFRSLCLGTFEASWANEDDDLPPFDTWYQGTASRAH</sequence>
<feature type="compositionally biased region" description="Polar residues" evidence="1">
    <location>
        <begin position="285"/>
        <end position="295"/>
    </location>
</feature>
<gene>
    <name evidence="2" type="ORF">CERSUDRAFT_71183</name>
</gene>
<reference evidence="2 3" key="1">
    <citation type="journal article" date="2012" name="Proc. Natl. Acad. Sci. U.S.A.">
        <title>Comparative genomics of Ceriporiopsis subvermispora and Phanerochaete chrysosporium provide insight into selective ligninolysis.</title>
        <authorList>
            <person name="Fernandez-Fueyo E."/>
            <person name="Ruiz-Duenas F.J."/>
            <person name="Ferreira P."/>
            <person name="Floudas D."/>
            <person name="Hibbett D.S."/>
            <person name="Canessa P."/>
            <person name="Larrondo L.F."/>
            <person name="James T.Y."/>
            <person name="Seelenfreund D."/>
            <person name="Lobos S."/>
            <person name="Polanco R."/>
            <person name="Tello M."/>
            <person name="Honda Y."/>
            <person name="Watanabe T."/>
            <person name="Watanabe T."/>
            <person name="Ryu J.S."/>
            <person name="Kubicek C.P."/>
            <person name="Schmoll M."/>
            <person name="Gaskell J."/>
            <person name="Hammel K.E."/>
            <person name="St John F.J."/>
            <person name="Vanden Wymelenberg A."/>
            <person name="Sabat G."/>
            <person name="Splinter BonDurant S."/>
            <person name="Syed K."/>
            <person name="Yadav J.S."/>
            <person name="Doddapaneni H."/>
            <person name="Subramanian V."/>
            <person name="Lavin J.L."/>
            <person name="Oguiza J.A."/>
            <person name="Perez G."/>
            <person name="Pisabarro A.G."/>
            <person name="Ramirez L."/>
            <person name="Santoyo F."/>
            <person name="Master E."/>
            <person name="Coutinho P.M."/>
            <person name="Henrissat B."/>
            <person name="Lombard V."/>
            <person name="Magnuson J.K."/>
            <person name="Kuees U."/>
            <person name="Hori C."/>
            <person name="Igarashi K."/>
            <person name="Samejima M."/>
            <person name="Held B.W."/>
            <person name="Barry K.W."/>
            <person name="LaButti K.M."/>
            <person name="Lapidus A."/>
            <person name="Lindquist E.A."/>
            <person name="Lucas S.M."/>
            <person name="Riley R."/>
            <person name="Salamov A.A."/>
            <person name="Hoffmeister D."/>
            <person name="Schwenk D."/>
            <person name="Hadar Y."/>
            <person name="Yarden O."/>
            <person name="de Vries R.P."/>
            <person name="Wiebenga A."/>
            <person name="Stenlid J."/>
            <person name="Eastwood D."/>
            <person name="Grigoriev I.V."/>
            <person name="Berka R.M."/>
            <person name="Blanchette R.A."/>
            <person name="Kersten P."/>
            <person name="Martinez A.T."/>
            <person name="Vicuna R."/>
            <person name="Cullen D."/>
        </authorList>
    </citation>
    <scope>NUCLEOTIDE SEQUENCE [LARGE SCALE GENOMIC DNA]</scope>
    <source>
        <strain evidence="2 3">B</strain>
    </source>
</reference>
<name>M2PVZ7_CERS8</name>
<keyword evidence="3" id="KW-1185">Reference proteome</keyword>
<evidence type="ECO:0000313" key="2">
    <source>
        <dbReference type="EMBL" id="EMD40939.1"/>
    </source>
</evidence>